<sequence length="140" mass="15572">MESSGWAYGYSASDFELLCPNGERVPLTEWESCNLGVIPPSVVMTRPVITAKIQDFLMKSQQFLKTNEDSTFQLFKMAKPNEEGDLLFKDSATCLLPVGLHTLQDILGESFMQLADDVFDCTNAGILDFCNTDICADTRN</sequence>
<dbReference type="PANTHER" id="PTHR11485">
    <property type="entry name" value="TRANSFERRIN"/>
    <property type="match status" value="1"/>
</dbReference>
<dbReference type="Gene3D" id="3.40.190.10">
    <property type="entry name" value="Periplasmic binding protein-like II"/>
    <property type="match status" value="1"/>
</dbReference>
<comment type="caution">
    <text evidence="2">The sequence shown here is derived from an EMBL/GenBank/DDBJ whole genome shotgun (WGS) entry which is preliminary data.</text>
</comment>
<gene>
    <name evidence="2" type="ORF">SPARVUS_LOCUS10984513</name>
</gene>
<protein>
    <recommendedName>
        <fullName evidence="1">Transferrin-like domain-containing protein</fullName>
    </recommendedName>
</protein>
<organism evidence="2 3">
    <name type="scientific">Staurois parvus</name>
    <dbReference type="NCBI Taxonomy" id="386267"/>
    <lineage>
        <taxon>Eukaryota</taxon>
        <taxon>Metazoa</taxon>
        <taxon>Chordata</taxon>
        <taxon>Craniata</taxon>
        <taxon>Vertebrata</taxon>
        <taxon>Euteleostomi</taxon>
        <taxon>Amphibia</taxon>
        <taxon>Batrachia</taxon>
        <taxon>Anura</taxon>
        <taxon>Neobatrachia</taxon>
        <taxon>Ranoidea</taxon>
        <taxon>Ranidae</taxon>
        <taxon>Staurois</taxon>
    </lineage>
</organism>
<dbReference type="InterPro" id="IPR001156">
    <property type="entry name" value="Transferrin-like_dom"/>
</dbReference>
<dbReference type="Pfam" id="PF00405">
    <property type="entry name" value="Transferrin"/>
    <property type="match status" value="1"/>
</dbReference>
<name>A0ABN9F0N7_9NEOB</name>
<feature type="domain" description="Transferrin-like" evidence="1">
    <location>
        <begin position="1"/>
        <end position="111"/>
    </location>
</feature>
<keyword evidence="3" id="KW-1185">Reference proteome</keyword>
<evidence type="ECO:0000259" key="1">
    <source>
        <dbReference type="PROSITE" id="PS51408"/>
    </source>
</evidence>
<accession>A0ABN9F0N7</accession>
<dbReference type="Proteomes" id="UP001162483">
    <property type="component" value="Unassembled WGS sequence"/>
</dbReference>
<evidence type="ECO:0000313" key="2">
    <source>
        <dbReference type="EMBL" id="CAI9590029.1"/>
    </source>
</evidence>
<dbReference type="SUPFAM" id="SSF53850">
    <property type="entry name" value="Periplasmic binding protein-like II"/>
    <property type="match status" value="1"/>
</dbReference>
<dbReference type="EMBL" id="CATNWA010016117">
    <property type="protein sequence ID" value="CAI9590029.1"/>
    <property type="molecule type" value="Genomic_DNA"/>
</dbReference>
<reference evidence="2" key="1">
    <citation type="submission" date="2023-05" db="EMBL/GenBank/DDBJ databases">
        <authorList>
            <person name="Stuckert A."/>
        </authorList>
    </citation>
    <scope>NUCLEOTIDE SEQUENCE</scope>
</reference>
<dbReference type="PROSITE" id="PS51408">
    <property type="entry name" value="TRANSFERRIN_LIKE_4"/>
    <property type="match status" value="1"/>
</dbReference>
<evidence type="ECO:0000313" key="3">
    <source>
        <dbReference type="Proteomes" id="UP001162483"/>
    </source>
</evidence>
<dbReference type="PRINTS" id="PR00422">
    <property type="entry name" value="TRANSFERRIN"/>
</dbReference>
<proteinExistence type="predicted"/>
<dbReference type="PANTHER" id="PTHR11485:SF28">
    <property type="entry name" value="OVOTRANSFERRIN"/>
    <property type="match status" value="1"/>
</dbReference>